<organism evidence="14 15">
    <name type="scientific">Zestosphaera tikiterensis</name>
    <dbReference type="NCBI Taxonomy" id="1973259"/>
    <lineage>
        <taxon>Archaea</taxon>
        <taxon>Thermoproteota</taxon>
        <taxon>Thermoprotei</taxon>
        <taxon>Desulfurococcales</taxon>
        <taxon>Desulfurococcaceae</taxon>
        <taxon>Zestosphaera</taxon>
    </lineage>
</organism>
<dbReference type="InterPro" id="IPR036291">
    <property type="entry name" value="NAD(P)-bd_dom_sf"/>
</dbReference>
<dbReference type="InterPro" id="IPR003710">
    <property type="entry name" value="ApbA"/>
</dbReference>
<comment type="caution">
    <text evidence="14">The sequence shown here is derived from an EMBL/GenBank/DDBJ whole genome shotgun (WGS) entry which is preliminary data.</text>
</comment>
<gene>
    <name evidence="14" type="ORF">B7O98_07180</name>
</gene>
<dbReference type="GO" id="GO:0015937">
    <property type="term" value="P:coenzyme A biosynthetic process"/>
    <property type="evidence" value="ECO:0007669"/>
    <property type="project" value="UniProtKB-UniPathway"/>
</dbReference>
<evidence type="ECO:0000256" key="6">
    <source>
        <dbReference type="ARBA" id="ARBA00023002"/>
    </source>
</evidence>
<evidence type="ECO:0000313" key="15">
    <source>
        <dbReference type="Proteomes" id="UP000244093"/>
    </source>
</evidence>
<dbReference type="GO" id="GO:0005737">
    <property type="term" value="C:cytoplasm"/>
    <property type="evidence" value="ECO:0007669"/>
    <property type="project" value="TreeGrafter"/>
</dbReference>
<keyword evidence="11" id="KW-0173">Coenzyme A biosynthesis</keyword>
<evidence type="ECO:0000256" key="2">
    <source>
        <dbReference type="ARBA" id="ARBA00007870"/>
    </source>
</evidence>
<dbReference type="PANTHER" id="PTHR43765">
    <property type="entry name" value="2-DEHYDROPANTOATE 2-REDUCTASE-RELATED"/>
    <property type="match status" value="1"/>
</dbReference>
<dbReference type="SUPFAM" id="SSF51735">
    <property type="entry name" value="NAD(P)-binding Rossmann-fold domains"/>
    <property type="match status" value="1"/>
</dbReference>
<accession>A0A2R7Y4X0</accession>
<evidence type="ECO:0000256" key="11">
    <source>
        <dbReference type="RuleBase" id="RU362068"/>
    </source>
</evidence>
<evidence type="ECO:0000256" key="1">
    <source>
        <dbReference type="ARBA" id="ARBA00004724"/>
    </source>
</evidence>
<evidence type="ECO:0000256" key="9">
    <source>
        <dbReference type="ARBA" id="ARBA00048196"/>
    </source>
</evidence>
<comment type="pathway">
    <text evidence="1 11">Cofactor biosynthesis; coenzyme A biosynthesis.</text>
</comment>
<name>A0A2R7Y4X0_9CREN</name>
<evidence type="ECO:0000313" key="14">
    <source>
        <dbReference type="EMBL" id="PUA32429.1"/>
    </source>
</evidence>
<dbReference type="EC" id="1.1.1.169" evidence="3 11"/>
<comment type="catalytic activity">
    <reaction evidence="8">
        <text>(R)-pantoate + NADP(+) = 2-dehydropantoate + NADPH + H(+)</text>
        <dbReference type="Rhea" id="RHEA:16233"/>
        <dbReference type="ChEBI" id="CHEBI:11561"/>
        <dbReference type="ChEBI" id="CHEBI:15378"/>
        <dbReference type="ChEBI" id="CHEBI:15980"/>
        <dbReference type="ChEBI" id="CHEBI:57783"/>
        <dbReference type="ChEBI" id="CHEBI:58349"/>
        <dbReference type="EC" id="1.1.1.169"/>
    </reaction>
    <physiologicalReaction direction="right-to-left" evidence="8">
        <dbReference type="Rhea" id="RHEA:16235"/>
    </physiologicalReaction>
</comment>
<evidence type="ECO:0000256" key="7">
    <source>
        <dbReference type="ARBA" id="ARBA00032024"/>
    </source>
</evidence>
<dbReference type="GO" id="GO:0050661">
    <property type="term" value="F:NADP binding"/>
    <property type="evidence" value="ECO:0007669"/>
    <property type="project" value="TreeGrafter"/>
</dbReference>
<dbReference type="InterPro" id="IPR008927">
    <property type="entry name" value="6-PGluconate_DH-like_C_sf"/>
</dbReference>
<proteinExistence type="inferred from homology"/>
<comment type="catalytic activity">
    <reaction evidence="9">
        <text>(R)-pantoate + NAD(+) = 2-dehydropantoate + NADH + H(+)</text>
        <dbReference type="Rhea" id="RHEA:61292"/>
        <dbReference type="ChEBI" id="CHEBI:11561"/>
        <dbReference type="ChEBI" id="CHEBI:15378"/>
        <dbReference type="ChEBI" id="CHEBI:15980"/>
        <dbReference type="ChEBI" id="CHEBI:57540"/>
        <dbReference type="ChEBI" id="CHEBI:57945"/>
    </reaction>
    <physiologicalReaction direction="right-to-left" evidence="9">
        <dbReference type="Rhea" id="RHEA:61294"/>
    </physiologicalReaction>
</comment>
<dbReference type="EMBL" id="NBVN01000004">
    <property type="protein sequence ID" value="PUA32429.1"/>
    <property type="molecule type" value="Genomic_DNA"/>
</dbReference>
<dbReference type="PANTHER" id="PTHR43765:SF2">
    <property type="entry name" value="2-DEHYDROPANTOATE 2-REDUCTASE"/>
    <property type="match status" value="1"/>
</dbReference>
<dbReference type="InterPro" id="IPR013752">
    <property type="entry name" value="KPA_reductase"/>
</dbReference>
<sequence>MTDNVAVVGPGAIGALLSHALNKAGMKPYLIFKDSRRAEAVLREGGIKLQTPVGDVVTLAASYTSYEEISTKGVVFDLIFITTKNYDFPEALSRVRTSLSSKGFIVTCQNGLFAYEQAVKEVGKERVAALVLSHGVYREKPTHYVWVGGSESYVGSEGLPKKVLSNLAGKLSLLNVKVVDDIKSYMWLKLAVNAAINPLTAVLGVKNRALVEDEVLRNLADKIVDEVVEVANALGVKLPSNPYEEYVKIAMSTGDNYSSMLQDIINKRKTEVDFINGEVVRKGRLVNVKTPVNETLLMLVKAKERQHYRL</sequence>
<comment type="similarity">
    <text evidence="2 11">Belongs to the ketopantoate reductase family.</text>
</comment>
<evidence type="ECO:0000256" key="4">
    <source>
        <dbReference type="ARBA" id="ARBA00019465"/>
    </source>
</evidence>
<dbReference type="SUPFAM" id="SSF48179">
    <property type="entry name" value="6-phosphogluconate dehydrogenase C-terminal domain-like"/>
    <property type="match status" value="1"/>
</dbReference>
<dbReference type="GO" id="GO:0015940">
    <property type="term" value="P:pantothenate biosynthetic process"/>
    <property type="evidence" value="ECO:0007669"/>
    <property type="project" value="InterPro"/>
</dbReference>
<dbReference type="UniPathway" id="UPA00241"/>
<reference evidence="14 15" key="1">
    <citation type="journal article" date="2018" name="Syst. Appl. Microbiol.">
        <title>A new symbiotic nanoarchaeote (Candidatus Nanoclepta minutus) and its host (Zestosphaera tikiterensis gen. nov., sp. nov.) from a New Zealand hot spring.</title>
        <authorList>
            <person name="St John E."/>
            <person name="Liu Y."/>
            <person name="Podar M."/>
            <person name="Stott M.B."/>
            <person name="Meneghin J."/>
            <person name="Chen Z."/>
            <person name="Lagutin K."/>
            <person name="Mitchell K."/>
            <person name="Reysenbach A.L."/>
        </authorList>
    </citation>
    <scope>NUCLEOTIDE SEQUENCE [LARGE SCALE GENOMIC DNA]</scope>
    <source>
        <strain evidence="14">NZ3</strain>
    </source>
</reference>
<comment type="function">
    <text evidence="11">Catalyzes the NADPH-dependent reduction of ketopantoate into pantoic acid.</text>
</comment>
<dbReference type="AlphaFoldDB" id="A0A2R7Y4X0"/>
<dbReference type="Proteomes" id="UP000244093">
    <property type="component" value="Unassembled WGS sequence"/>
</dbReference>
<dbReference type="Gene3D" id="3.40.50.720">
    <property type="entry name" value="NAD(P)-binding Rossmann-like Domain"/>
    <property type="match status" value="1"/>
</dbReference>
<dbReference type="NCBIfam" id="TIGR00745">
    <property type="entry name" value="apbA_panE"/>
    <property type="match status" value="1"/>
</dbReference>
<feature type="domain" description="Ketopantoate reductase C-terminal" evidence="13">
    <location>
        <begin position="181"/>
        <end position="304"/>
    </location>
</feature>
<dbReference type="InterPro" id="IPR013328">
    <property type="entry name" value="6PGD_dom2"/>
</dbReference>
<keyword evidence="6 11" id="KW-0560">Oxidoreductase</keyword>
<dbReference type="Gene3D" id="1.10.1040.10">
    <property type="entry name" value="N-(1-d-carboxylethyl)-l-norvaline Dehydrogenase, domain 2"/>
    <property type="match status" value="1"/>
</dbReference>
<dbReference type="InterPro" id="IPR013332">
    <property type="entry name" value="KPR_N"/>
</dbReference>
<feature type="domain" description="Ketopantoate reductase N-terminal" evidence="12">
    <location>
        <begin position="5"/>
        <end position="156"/>
    </location>
</feature>
<keyword evidence="5 11" id="KW-0521">NADP</keyword>
<dbReference type="InterPro" id="IPR050838">
    <property type="entry name" value="Ketopantoate_reductase"/>
</dbReference>
<dbReference type="GO" id="GO:0008677">
    <property type="term" value="F:2-dehydropantoate 2-reductase activity"/>
    <property type="evidence" value="ECO:0007669"/>
    <property type="project" value="UniProtKB-EC"/>
</dbReference>
<evidence type="ECO:0000259" key="13">
    <source>
        <dbReference type="Pfam" id="PF08546"/>
    </source>
</evidence>
<evidence type="ECO:0000256" key="8">
    <source>
        <dbReference type="ARBA" id="ARBA00047506"/>
    </source>
</evidence>
<dbReference type="Pfam" id="PF08546">
    <property type="entry name" value="ApbA_C"/>
    <property type="match status" value="1"/>
</dbReference>
<evidence type="ECO:0000256" key="3">
    <source>
        <dbReference type="ARBA" id="ARBA00013014"/>
    </source>
</evidence>
<dbReference type="FunFam" id="1.10.1040.10:FF:000017">
    <property type="entry name" value="2-dehydropantoate 2-reductase"/>
    <property type="match status" value="1"/>
</dbReference>
<evidence type="ECO:0000256" key="10">
    <source>
        <dbReference type="ARBA" id="ARBA00056765"/>
    </source>
</evidence>
<evidence type="ECO:0000259" key="12">
    <source>
        <dbReference type="Pfam" id="PF02558"/>
    </source>
</evidence>
<dbReference type="Pfam" id="PF02558">
    <property type="entry name" value="ApbA"/>
    <property type="match status" value="1"/>
</dbReference>
<protein>
    <recommendedName>
        <fullName evidence="4 11">2-dehydropantoate 2-reductase</fullName>
        <ecNumber evidence="3 11">1.1.1.169</ecNumber>
    </recommendedName>
    <alternativeName>
        <fullName evidence="7 11">Ketopantoate reductase</fullName>
    </alternativeName>
</protein>
<evidence type="ECO:0000256" key="5">
    <source>
        <dbReference type="ARBA" id="ARBA00022857"/>
    </source>
</evidence>
<comment type="function">
    <text evidence="10">Catalyzes the NAD(P)H-dependent reduction of ketopantoate into pantoic acid.</text>
</comment>